<dbReference type="EMBL" id="LJZR01000080">
    <property type="protein sequence ID" value="KPQ31848.1"/>
    <property type="molecule type" value="Genomic_DNA"/>
</dbReference>
<feature type="compositionally biased region" description="Polar residues" evidence="1">
    <location>
        <begin position="1"/>
        <end position="17"/>
    </location>
</feature>
<dbReference type="AlphaFoldDB" id="A0A0P8BE04"/>
<evidence type="ECO:0000313" key="2">
    <source>
        <dbReference type="EMBL" id="KPQ31848.1"/>
    </source>
</evidence>
<protein>
    <submittedName>
        <fullName evidence="2">Uncharacterized protein</fullName>
    </submittedName>
</protein>
<comment type="caution">
    <text evidence="2">The sequence shown here is derived from an EMBL/GenBank/DDBJ whole genome shotgun (WGS) entry which is preliminary data.</text>
</comment>
<name>A0A0P8BE04_9CYAN</name>
<accession>A0A0P8BE04</accession>
<dbReference type="PATRIC" id="fig|1666911.3.peg.4889"/>
<proteinExistence type="predicted"/>
<feature type="region of interest" description="Disordered" evidence="1">
    <location>
        <begin position="1"/>
        <end position="32"/>
    </location>
</feature>
<evidence type="ECO:0000313" key="3">
    <source>
        <dbReference type="Proteomes" id="UP000050465"/>
    </source>
</evidence>
<organism evidence="2 3">
    <name type="scientific">Phormidesmis priestleyi Ana</name>
    <dbReference type="NCBI Taxonomy" id="1666911"/>
    <lineage>
        <taxon>Bacteria</taxon>
        <taxon>Bacillati</taxon>
        <taxon>Cyanobacteriota</taxon>
        <taxon>Cyanophyceae</taxon>
        <taxon>Leptolyngbyales</taxon>
        <taxon>Leptolyngbyaceae</taxon>
        <taxon>Phormidesmis</taxon>
    </lineage>
</organism>
<gene>
    <name evidence="2" type="ORF">HLUCCA11_22890</name>
</gene>
<evidence type="ECO:0000256" key="1">
    <source>
        <dbReference type="SAM" id="MobiDB-lite"/>
    </source>
</evidence>
<sequence length="105" mass="11834">MVSALSNQKSTVQSRQQLEIGYTEPIQRNSPFNPVDFEAIAADAPKGKEPKSLRVERRLLMKTEALRERTNLSFNEYVETALTYFNACLDQHLVAQSTEQTGDTA</sequence>
<dbReference type="Proteomes" id="UP000050465">
    <property type="component" value="Unassembled WGS sequence"/>
</dbReference>
<reference evidence="2 3" key="1">
    <citation type="submission" date="2015-09" db="EMBL/GenBank/DDBJ databases">
        <title>Identification and resolution of microdiversity through metagenomic sequencing of parallel consortia.</title>
        <authorList>
            <person name="Nelson W.C."/>
            <person name="Romine M.F."/>
            <person name="Lindemann S.R."/>
        </authorList>
    </citation>
    <scope>NUCLEOTIDE SEQUENCE [LARGE SCALE GENOMIC DNA]</scope>
    <source>
        <strain evidence="2">Ana</strain>
    </source>
</reference>